<dbReference type="EMBL" id="CP015879">
    <property type="protein sequence ID" value="ANI18690.1"/>
    <property type="molecule type" value="Genomic_DNA"/>
</dbReference>
<reference evidence="1 2" key="1">
    <citation type="submission" date="2016-05" db="EMBL/GenBank/DDBJ databases">
        <title>Genome Sequence of Pseudomonas citronellolis Strain SJTE-3, an Estrogens and Persistent Organic Pollutants degradation strain.</title>
        <authorList>
            <person name="Liang R."/>
        </authorList>
    </citation>
    <scope>NUCLEOTIDE SEQUENCE [LARGE SCALE GENOMIC DNA]</scope>
    <source>
        <strain evidence="1 2">SJTE-3</strain>
        <plasmid evidence="2">Plasmid prbl16</plasmid>
    </source>
</reference>
<sequence>MIIRVRSAYKSALDQGLSNVLLTNSYTPWSIGLERIAVTFHCDNGKIRRHFLAHMRDERQASFTASGEARWFIGQDSNDWCLN</sequence>
<proteinExistence type="predicted"/>
<organism evidence="1 2">
    <name type="scientific">Pseudomonas citronellolis</name>
    <dbReference type="NCBI Taxonomy" id="53408"/>
    <lineage>
        <taxon>Bacteria</taxon>
        <taxon>Pseudomonadati</taxon>
        <taxon>Pseudomonadota</taxon>
        <taxon>Gammaproteobacteria</taxon>
        <taxon>Pseudomonadales</taxon>
        <taxon>Pseudomonadaceae</taxon>
        <taxon>Pseudomonas</taxon>
    </lineage>
</organism>
<protein>
    <submittedName>
        <fullName evidence="1">Uncharacterized protein</fullName>
    </submittedName>
</protein>
<keyword evidence="1" id="KW-0614">Plasmid</keyword>
<geneLocation type="plasmid" evidence="2">
    <name>prbl16</name>
</geneLocation>
<dbReference type="AlphaFoldDB" id="A0A1A9KNF9"/>
<name>A0A1A9KNF9_9PSED</name>
<accession>A0A1A9KNF9</accession>
<evidence type="ECO:0000313" key="2">
    <source>
        <dbReference type="Proteomes" id="UP000077748"/>
    </source>
</evidence>
<evidence type="ECO:0000313" key="1">
    <source>
        <dbReference type="EMBL" id="ANI18690.1"/>
    </source>
</evidence>
<gene>
    <name evidence="1" type="ORF">A9C11_31990</name>
</gene>
<dbReference type="Proteomes" id="UP000077748">
    <property type="component" value="Plasmid pRBL16"/>
</dbReference>